<evidence type="ECO:0000313" key="2">
    <source>
        <dbReference type="Proteomes" id="UP000769528"/>
    </source>
</evidence>
<evidence type="ECO:0008006" key="3">
    <source>
        <dbReference type="Google" id="ProtNLM"/>
    </source>
</evidence>
<dbReference type="PANTHER" id="PTHR42342">
    <property type="entry name" value="STATIONARY PHASE PROTEIN 5"/>
    <property type="match status" value="1"/>
</dbReference>
<dbReference type="InterPro" id="IPR038816">
    <property type="entry name" value="Stationary_phase_5"/>
</dbReference>
<keyword evidence="2" id="KW-1185">Reference proteome</keyword>
<dbReference type="PANTHER" id="PTHR42342:SF1">
    <property type="entry name" value="STATIONARY PHASE PROTEIN 5"/>
    <property type="match status" value="1"/>
</dbReference>
<comment type="caution">
    <text evidence="1">The sequence shown here is derived from an EMBL/GenBank/DDBJ whole genome shotgun (WGS) entry which is preliminary data.</text>
</comment>
<dbReference type="EMBL" id="JAEUBF010000637">
    <property type="protein sequence ID" value="KAH3676394.1"/>
    <property type="molecule type" value="Genomic_DNA"/>
</dbReference>
<dbReference type="OrthoDB" id="416253at2759"/>
<evidence type="ECO:0000313" key="1">
    <source>
        <dbReference type="EMBL" id="KAH3676394.1"/>
    </source>
</evidence>
<accession>A0A9P8PSA9</accession>
<organism evidence="1 2">
    <name type="scientific">Wickerhamomyces mucosus</name>
    <dbReference type="NCBI Taxonomy" id="1378264"/>
    <lineage>
        <taxon>Eukaryota</taxon>
        <taxon>Fungi</taxon>
        <taxon>Dikarya</taxon>
        <taxon>Ascomycota</taxon>
        <taxon>Saccharomycotina</taxon>
        <taxon>Saccharomycetes</taxon>
        <taxon>Phaffomycetales</taxon>
        <taxon>Wickerhamomycetaceae</taxon>
        <taxon>Wickerhamomyces</taxon>
    </lineage>
</organism>
<dbReference type="Proteomes" id="UP000769528">
    <property type="component" value="Unassembled WGS sequence"/>
</dbReference>
<gene>
    <name evidence="1" type="ORF">WICMUC_002025</name>
</gene>
<name>A0A9P8PSA9_9ASCO</name>
<reference evidence="1" key="2">
    <citation type="submission" date="2021-01" db="EMBL/GenBank/DDBJ databases">
        <authorList>
            <person name="Schikora-Tamarit M.A."/>
        </authorList>
    </citation>
    <scope>NUCLEOTIDE SEQUENCE</scope>
    <source>
        <strain evidence="1">CBS6341</strain>
    </source>
</reference>
<protein>
    <recommendedName>
        <fullName evidence="3">Stationary phase protein 5</fullName>
    </recommendedName>
</protein>
<dbReference type="GO" id="GO:0070628">
    <property type="term" value="F:proteasome binding"/>
    <property type="evidence" value="ECO:0007669"/>
    <property type="project" value="InterPro"/>
</dbReference>
<dbReference type="AlphaFoldDB" id="A0A9P8PSA9"/>
<dbReference type="GO" id="GO:0043248">
    <property type="term" value="P:proteasome assembly"/>
    <property type="evidence" value="ECO:0007669"/>
    <property type="project" value="TreeGrafter"/>
</dbReference>
<sequence>MVAKSLKNLVSLTREAVRDARQTLEELVNAVNPKSYPQPQLVPVPVKNRVPGSPFVNGGGNRRQFSTFMYLRASSTVSGKSSSISSVFSKFIRQQQFKNAQYIRNNINPKFWSYSTFGRPLNSRLPTGVYRNFVGLSARSFSSYGGTASKQTVTNLTTGLRCLLNNGTDESFNLYTIKMEKSTSGSRLTYHGCLSTIEAPNTIQLARNESTGLQSTGSFVEFKMPNLDVNIPTMAFINEEIMESIDLSLEKIKLQIAKTQDNIEKIFQAYGSLPIEKMTDGSIRIHFPNLDPEEAEKLLIELGITDGYVYSNEEINLSRSNSTVYTDASSIADFINDNEAPPLVSSEEESELSDICSEASYNTNDFFNPILSSSGNSNSEPVIVLQESYNFSDISPIH</sequence>
<reference evidence="1" key="1">
    <citation type="journal article" date="2021" name="Open Biol.">
        <title>Shared evolutionary footprints suggest mitochondrial oxidative damage underlies multiple complex I losses in fungi.</title>
        <authorList>
            <person name="Schikora-Tamarit M.A."/>
            <person name="Marcet-Houben M."/>
            <person name="Nosek J."/>
            <person name="Gabaldon T."/>
        </authorList>
    </citation>
    <scope>NUCLEOTIDE SEQUENCE</scope>
    <source>
        <strain evidence="1">CBS6341</strain>
    </source>
</reference>
<proteinExistence type="predicted"/>